<keyword evidence="2" id="KW-0812">Transmembrane</keyword>
<evidence type="ECO:0000256" key="1">
    <source>
        <dbReference type="ARBA" id="ARBA00004370"/>
    </source>
</evidence>
<dbReference type="InterPro" id="IPR007110">
    <property type="entry name" value="Ig-like_dom"/>
</dbReference>
<dbReference type="InterPro" id="IPR013783">
    <property type="entry name" value="Ig-like_fold"/>
</dbReference>
<sequence length="648" mass="73655">MKAIIIIIIFTLCLISGQVLCFKVFGCTGGSVMFKCMNSNQRKSYDQYKGRFFCRNRDCKTGISTEIQHRWVNNGRFNLYDDENSRFFTVFIRNLSREDDGEYTCGNKQKWSHDVTLVVNRNSSSCGTSVKKTAHIGQTLAFQCKYDHGFEKHTKVFYRVNVGPVHVLNSSQSSQSSEGKFILSDSQKDHFNVTIRDISTADGGVYLCGVKRDRSDKRPSETSNITFIKEIHLNVSSQISSVQVEAYISKSVFIKCKFPQKFKGNKKFIQKDPSQKIPVDEQNQWVLNDKVKMFDDTREGHLNIFISDLTAAGEATYRCGVNIPDDDDLFTEIKLKINQVDNFHGSSKSSAVVGESVKLTCSYPEKHNETKHICKENKKKICQNISSSEKQRFEFSDSAAGVFTVIISNVRLTDAGVYWCGAETRHKHLTSVSLTNKHQLTLTMPPVIRREGNSAEIKCPYDANHTNEIKHLCKGKCFTKNAQNIIQSDETHVKEPKISVKDDTELNLFTVTITDLRAEDAGKYWCAVKDAFNLPIELMIIMKYGITHEASVGGSVSISCKYIRKNNQTPSHQTEERVEIMKWLKKRFKTQILNQMLFIRQYSYPQTPLMGSCTLLSVSRSMKSLSVMLQSDSKMIFTVIMHLSITAE</sequence>
<dbReference type="InterPro" id="IPR003598">
    <property type="entry name" value="Ig_sub2"/>
</dbReference>
<name>A0ABR3NX48_9TELE</name>
<dbReference type="Gene3D" id="2.60.40.10">
    <property type="entry name" value="Immunoglobulins"/>
    <property type="match status" value="5"/>
</dbReference>
<keyword evidence="3" id="KW-0472">Membrane</keyword>
<feature type="domain" description="Ig-like" evidence="5">
    <location>
        <begin position="137"/>
        <end position="226"/>
    </location>
</feature>
<evidence type="ECO:0000313" key="7">
    <source>
        <dbReference type="Proteomes" id="UP001558613"/>
    </source>
</evidence>
<dbReference type="CDD" id="cd05716">
    <property type="entry name" value="IgV_pIgR_like"/>
    <property type="match status" value="1"/>
</dbReference>
<reference evidence="6 7" key="1">
    <citation type="submission" date="2023-09" db="EMBL/GenBank/DDBJ databases">
        <authorList>
            <person name="Wang M."/>
        </authorList>
    </citation>
    <scope>NUCLEOTIDE SEQUENCE [LARGE SCALE GENOMIC DNA]</scope>
    <source>
        <strain evidence="6">GT-2023</strain>
        <tissue evidence="6">Liver</tissue>
    </source>
</reference>
<gene>
    <name evidence="6" type="ORF">QQF64_000297</name>
</gene>
<dbReference type="PANTHER" id="PTHR11860:SF118">
    <property type="entry name" value="CMRF35-LIKE MOLECULE 3-RELATED"/>
    <property type="match status" value="1"/>
</dbReference>
<dbReference type="Proteomes" id="UP001558613">
    <property type="component" value="Unassembled WGS sequence"/>
</dbReference>
<feature type="chain" id="PRO_5047247485" description="Ig-like domain-containing protein" evidence="4">
    <location>
        <begin position="22"/>
        <end position="648"/>
    </location>
</feature>
<dbReference type="SMART" id="SM00409">
    <property type="entry name" value="IG"/>
    <property type="match status" value="5"/>
</dbReference>
<dbReference type="SUPFAM" id="SSF48726">
    <property type="entry name" value="Immunoglobulin"/>
    <property type="match status" value="5"/>
</dbReference>
<dbReference type="InterPro" id="IPR036179">
    <property type="entry name" value="Ig-like_dom_sf"/>
</dbReference>
<dbReference type="InterPro" id="IPR003599">
    <property type="entry name" value="Ig_sub"/>
</dbReference>
<keyword evidence="7" id="KW-1185">Reference proteome</keyword>
<evidence type="ECO:0000313" key="6">
    <source>
        <dbReference type="EMBL" id="KAL1281494.1"/>
    </source>
</evidence>
<dbReference type="Pfam" id="PF07686">
    <property type="entry name" value="V-set"/>
    <property type="match status" value="2"/>
</dbReference>
<protein>
    <recommendedName>
        <fullName evidence="5">Ig-like domain-containing protein</fullName>
    </recommendedName>
</protein>
<feature type="signal peptide" evidence="4">
    <location>
        <begin position="1"/>
        <end position="21"/>
    </location>
</feature>
<evidence type="ECO:0000256" key="2">
    <source>
        <dbReference type="ARBA" id="ARBA00022692"/>
    </source>
</evidence>
<organism evidence="6 7">
    <name type="scientific">Cirrhinus molitorella</name>
    <name type="common">mud carp</name>
    <dbReference type="NCBI Taxonomy" id="172907"/>
    <lineage>
        <taxon>Eukaryota</taxon>
        <taxon>Metazoa</taxon>
        <taxon>Chordata</taxon>
        <taxon>Craniata</taxon>
        <taxon>Vertebrata</taxon>
        <taxon>Euteleostomi</taxon>
        <taxon>Actinopterygii</taxon>
        <taxon>Neopterygii</taxon>
        <taxon>Teleostei</taxon>
        <taxon>Ostariophysi</taxon>
        <taxon>Cypriniformes</taxon>
        <taxon>Cyprinidae</taxon>
        <taxon>Labeoninae</taxon>
        <taxon>Labeonini</taxon>
        <taxon>Cirrhinus</taxon>
    </lineage>
</organism>
<evidence type="ECO:0000259" key="5">
    <source>
        <dbReference type="PROSITE" id="PS50835"/>
    </source>
</evidence>
<dbReference type="SMART" id="SM00408">
    <property type="entry name" value="IGc2"/>
    <property type="match status" value="2"/>
</dbReference>
<evidence type="ECO:0000256" key="4">
    <source>
        <dbReference type="SAM" id="SignalP"/>
    </source>
</evidence>
<dbReference type="InterPro" id="IPR050671">
    <property type="entry name" value="CD300_family_receptors"/>
</dbReference>
<accession>A0ABR3NX48</accession>
<keyword evidence="4" id="KW-0732">Signal</keyword>
<comment type="caution">
    <text evidence="6">The sequence shown here is derived from an EMBL/GenBank/DDBJ whole genome shotgun (WGS) entry which is preliminary data.</text>
</comment>
<comment type="subcellular location">
    <subcellularLocation>
        <location evidence="1">Membrane</location>
    </subcellularLocation>
</comment>
<proteinExistence type="predicted"/>
<dbReference type="EMBL" id="JAYMGO010000001">
    <property type="protein sequence ID" value="KAL1281494.1"/>
    <property type="molecule type" value="Genomic_DNA"/>
</dbReference>
<dbReference type="PROSITE" id="PS50835">
    <property type="entry name" value="IG_LIKE"/>
    <property type="match status" value="2"/>
</dbReference>
<feature type="domain" description="Ig-like" evidence="5">
    <location>
        <begin position="29"/>
        <end position="105"/>
    </location>
</feature>
<dbReference type="InterPro" id="IPR013106">
    <property type="entry name" value="Ig_V-set"/>
</dbReference>
<dbReference type="PANTHER" id="PTHR11860">
    <property type="entry name" value="POLYMERIC-IMMUNOGLOBULIN RECEPTOR"/>
    <property type="match status" value="1"/>
</dbReference>
<evidence type="ECO:0000256" key="3">
    <source>
        <dbReference type="ARBA" id="ARBA00023136"/>
    </source>
</evidence>